<dbReference type="EMBL" id="AFBB01000009">
    <property type="protein sequence ID" value="EGF14889.1"/>
    <property type="molecule type" value="Genomic_DNA"/>
</dbReference>
<sequence length="677" mass="78769">MYKKGIKMENTNVEQMKMQTKNLADEKLEALKELFPNAVTEVIDENGEETVAIDKDILMQEISAKVVEGNEERYQFTWPDKKKSILAANAPTTKTLRPCKEESVNFDTTENLYIEGDNLEVLKLLQETYLGKIKMIYIDPPYNTGNNILYKNDFSIPKEEYIDLSNQKDAYGNFLFQNTESNGRFHTDWLNIMYPRLKLARNLLKDEGYIAIAIDDNEVYNLKKIMDEIFGEKNYIGTIIIRSNPQGRNKDNIDPVHEYHLVYSRNYTKMPLLKIGKRNAKIDSFENLMRTGKNSRKYERPYRFYPVLVKNEKIEMITDEEYKKIYAENCEFNEEYIEYLREKYEGNGYKFILPLSKNGEEKVWQREFSRVKKEYRTYRFIGNKVKRPPEQTRTPASLWYDDIYSNVSKGTNSLKKIFNDKIIFDFSKSLYTVRDLISLNSEDEDIILDFFSGSATTAHATMQLNAEDGGNRKFILVQLPENLDESLKKANDNAKKTIENAIKFLDSINRPHLLTEIGKERIRRAGKKILEENKDKEGIENLDTGFRVLKVDSSNMKDVYYAPQELNKKDVFSYVDNIKEDRSSMDLLFQVMLDLGISLSSKIEEKDISGKKVFTVDGNFLIACFDSDIDDEVINNIAEKKPVFAVFKNKSFTKDSPLANLEEIFKTVSPDTVRKVL</sequence>
<dbReference type="GO" id="GO:0009007">
    <property type="term" value="F:site-specific DNA-methyltransferase (adenine-specific) activity"/>
    <property type="evidence" value="ECO:0007669"/>
    <property type="project" value="UniProtKB-EC"/>
</dbReference>
<evidence type="ECO:0000313" key="8">
    <source>
        <dbReference type="Proteomes" id="UP000003503"/>
    </source>
</evidence>
<keyword evidence="3 7" id="KW-0808">Transferase</keyword>
<evidence type="ECO:0000313" key="7">
    <source>
        <dbReference type="EMBL" id="EGF14889.1"/>
    </source>
</evidence>
<proteinExistence type="inferred from homology"/>
<dbReference type="PROSITE" id="PS00092">
    <property type="entry name" value="N6_MTASE"/>
    <property type="match status" value="1"/>
</dbReference>
<dbReference type="PIRSF" id="PIRSF015855">
    <property type="entry name" value="TypeIII_Mtase_mKpnI"/>
    <property type="match status" value="1"/>
</dbReference>
<accession>F2BWM2</accession>
<gene>
    <name evidence="7" type="primary">mod</name>
    <name evidence="7" type="ORF">HMPREF9083_0589</name>
</gene>
<evidence type="ECO:0000256" key="3">
    <source>
        <dbReference type="ARBA" id="ARBA00022679"/>
    </source>
</evidence>
<reference evidence="7 8" key="1">
    <citation type="submission" date="2011-02" db="EMBL/GenBank/DDBJ databases">
        <authorList>
            <person name="Muzny D."/>
            <person name="Qin X."/>
            <person name="Deng J."/>
            <person name="Jiang H."/>
            <person name="Liu Y."/>
            <person name="Qu J."/>
            <person name="Song X.-Z."/>
            <person name="Zhang L."/>
            <person name="Thornton R."/>
            <person name="Coyle M."/>
            <person name="Francisco L."/>
            <person name="Jackson L."/>
            <person name="Javaid M."/>
            <person name="Korchina V."/>
            <person name="Kovar C."/>
            <person name="Mata R."/>
            <person name="Mathew T."/>
            <person name="Ngo R."/>
            <person name="Nguyen L."/>
            <person name="Nguyen N."/>
            <person name="Okwuonu G."/>
            <person name="Ongeri F."/>
            <person name="Pham C."/>
            <person name="Simmons D."/>
            <person name="Wilczek-Boney K."/>
            <person name="Hale W."/>
            <person name="Jakkamsetti A."/>
            <person name="Pham P."/>
            <person name="Ruth R."/>
            <person name="San Lucas F."/>
            <person name="Warren J."/>
            <person name="Zhang J."/>
            <person name="Zhao Z."/>
            <person name="Zhou C."/>
            <person name="Zhu D."/>
            <person name="Lee S."/>
            <person name="Bess C."/>
            <person name="Blankenburg K."/>
            <person name="Forbes L."/>
            <person name="Fu Q."/>
            <person name="Gubbala S."/>
            <person name="Hirani K."/>
            <person name="Jayaseelan J.C."/>
            <person name="Lara F."/>
            <person name="Munidasa M."/>
            <person name="Palculict T."/>
            <person name="Patil S."/>
            <person name="Pu L.-L."/>
            <person name="Saada N."/>
            <person name="Tang L."/>
            <person name="Weissenberger G."/>
            <person name="Zhu Y."/>
            <person name="Hemphill L."/>
            <person name="Shang Y."/>
            <person name="Youmans B."/>
            <person name="Ayvaz T."/>
            <person name="Ross M."/>
            <person name="Santibanez J."/>
            <person name="Aqrawi P."/>
            <person name="Gross S."/>
            <person name="Joshi V."/>
            <person name="Fowler G."/>
            <person name="Nazareth L."/>
            <person name="Reid J."/>
            <person name="Worley K."/>
            <person name="Petrosino J."/>
            <person name="Highlander S."/>
            <person name="Gibbs R."/>
        </authorList>
    </citation>
    <scope>NUCLEOTIDE SEQUENCE [LARGE SCALE GENOMIC DNA]</scope>
    <source>
        <strain evidence="7 8">DSM 19965</strain>
    </source>
</reference>
<evidence type="ECO:0000256" key="1">
    <source>
        <dbReference type="ARBA" id="ARBA00006594"/>
    </source>
</evidence>
<comment type="caution">
    <text evidence="7">The sequence shown here is derived from an EMBL/GenBank/DDBJ whole genome shotgun (WGS) entry which is preliminary data.</text>
</comment>
<dbReference type="GO" id="GO:0003677">
    <property type="term" value="F:DNA binding"/>
    <property type="evidence" value="ECO:0007669"/>
    <property type="project" value="InterPro"/>
</dbReference>
<dbReference type="eggNOG" id="COG2189">
    <property type="taxonomic scope" value="Bacteria"/>
</dbReference>
<organism evidence="7 8">
    <name type="scientific">Dialister micraerophilus DSM 19965</name>
    <dbReference type="NCBI Taxonomy" id="888062"/>
    <lineage>
        <taxon>Bacteria</taxon>
        <taxon>Bacillati</taxon>
        <taxon>Bacillota</taxon>
        <taxon>Negativicutes</taxon>
        <taxon>Veillonellales</taxon>
        <taxon>Veillonellaceae</taxon>
        <taxon>Dialister</taxon>
    </lineage>
</organism>
<name>F2BWM2_9FIRM</name>
<dbReference type="InterPro" id="IPR002295">
    <property type="entry name" value="N4/N6-MTase_EcoPI_Mod-like"/>
</dbReference>
<dbReference type="InterPro" id="IPR002052">
    <property type="entry name" value="DNA_methylase_N6_adenine_CS"/>
</dbReference>
<dbReference type="PRINTS" id="PR00506">
    <property type="entry name" value="D21N6MTFRASE"/>
</dbReference>
<dbReference type="Pfam" id="PF01555">
    <property type="entry name" value="N6_N4_Mtase"/>
    <property type="match status" value="1"/>
</dbReference>
<dbReference type="Proteomes" id="UP000003503">
    <property type="component" value="Unassembled WGS sequence"/>
</dbReference>
<dbReference type="AlphaFoldDB" id="F2BWM2"/>
<feature type="domain" description="DNA methylase N-4/N-6" evidence="6">
    <location>
        <begin position="133"/>
        <end position="467"/>
    </location>
</feature>
<dbReference type="GO" id="GO:0008170">
    <property type="term" value="F:N-methyltransferase activity"/>
    <property type="evidence" value="ECO:0007669"/>
    <property type="project" value="InterPro"/>
</dbReference>
<comment type="similarity">
    <text evidence="1">Belongs to the N(4)/N(6)-methyltransferase family.</text>
</comment>
<protein>
    <submittedName>
        <fullName evidence="7">Type III restriction system methylase</fullName>
        <ecNumber evidence="7">2.1.1.72</ecNumber>
    </submittedName>
</protein>
<keyword evidence="4" id="KW-0949">S-adenosyl-L-methionine</keyword>
<keyword evidence="2 7" id="KW-0489">Methyltransferase</keyword>
<evidence type="ECO:0000256" key="2">
    <source>
        <dbReference type="ARBA" id="ARBA00022603"/>
    </source>
</evidence>
<evidence type="ECO:0000256" key="5">
    <source>
        <dbReference type="ARBA" id="ARBA00022747"/>
    </source>
</evidence>
<evidence type="ECO:0000259" key="6">
    <source>
        <dbReference type="Pfam" id="PF01555"/>
    </source>
</evidence>
<dbReference type="Gene3D" id="3.40.50.150">
    <property type="entry name" value="Vaccinia Virus protein VP39"/>
    <property type="match status" value="1"/>
</dbReference>
<keyword evidence="8" id="KW-1185">Reference proteome</keyword>
<dbReference type="InterPro" id="IPR029063">
    <property type="entry name" value="SAM-dependent_MTases_sf"/>
</dbReference>
<dbReference type="STRING" id="888062.HMPREF9083_0589"/>
<dbReference type="HOGENOM" id="CLU_020164_2_1_9"/>
<keyword evidence="5" id="KW-0680">Restriction system</keyword>
<dbReference type="GO" id="GO:0032259">
    <property type="term" value="P:methylation"/>
    <property type="evidence" value="ECO:0007669"/>
    <property type="project" value="UniProtKB-KW"/>
</dbReference>
<dbReference type="SUPFAM" id="SSF53335">
    <property type="entry name" value="S-adenosyl-L-methionine-dependent methyltransferases"/>
    <property type="match status" value="1"/>
</dbReference>
<dbReference type="EC" id="2.1.1.72" evidence="7"/>
<evidence type="ECO:0000256" key="4">
    <source>
        <dbReference type="ARBA" id="ARBA00022691"/>
    </source>
</evidence>
<dbReference type="InterPro" id="IPR002941">
    <property type="entry name" value="DNA_methylase_N4/N6"/>
</dbReference>
<dbReference type="GO" id="GO:0009307">
    <property type="term" value="P:DNA restriction-modification system"/>
    <property type="evidence" value="ECO:0007669"/>
    <property type="project" value="UniProtKB-KW"/>
</dbReference>